<dbReference type="EMBL" id="CP000829">
    <property type="protein sequence ID" value="ACI61090.1"/>
    <property type="molecule type" value="Genomic_DNA"/>
</dbReference>
<name>A0A0H3BWZ7_STRPZ</name>
<evidence type="ECO:0000313" key="1">
    <source>
        <dbReference type="EMBL" id="ACI61090.1"/>
    </source>
</evidence>
<reference evidence="1 2" key="1">
    <citation type="journal article" date="2008" name="J. Bacteriol.">
        <title>Genome sequence of a nephritogenic and highly transformable M49 strain of Streptococcus pyogenes.</title>
        <authorList>
            <person name="McShan W.M."/>
            <person name="Ferretti J.J."/>
            <person name="Karasawa T."/>
            <person name="Suvorov A.N."/>
            <person name="Lin S."/>
            <person name="Qin B."/>
            <person name="Jia H."/>
            <person name="Kenton S."/>
            <person name="Najar F."/>
            <person name="Wu H."/>
            <person name="Scott J."/>
            <person name="Roe B.A."/>
            <person name="Savic D.J."/>
        </authorList>
    </citation>
    <scope>NUCLEOTIDE SEQUENCE [LARGE SCALE GENOMIC DNA]</scope>
    <source>
        <strain evidence="1 2">NZ131</strain>
    </source>
</reference>
<proteinExistence type="predicted"/>
<dbReference type="KEGG" id="soz:Spy49_0777"/>
<dbReference type="HOGENOM" id="CLU_127674_4_2_9"/>
<dbReference type="Pfam" id="PF04883">
    <property type="entry name" value="HK97-gp10_like"/>
    <property type="match status" value="1"/>
</dbReference>
<gene>
    <name evidence="1" type="ordered locus">Spy49_0777</name>
</gene>
<dbReference type="NCBIfam" id="TIGR01725">
    <property type="entry name" value="phge_HK97_gp10"/>
    <property type="match status" value="1"/>
</dbReference>
<dbReference type="Proteomes" id="UP000001039">
    <property type="component" value="Chromosome"/>
</dbReference>
<accession>A0A0H3BWZ7</accession>
<dbReference type="InterPro" id="IPR010064">
    <property type="entry name" value="HK97-gp10_tail"/>
</dbReference>
<evidence type="ECO:0000313" key="2">
    <source>
        <dbReference type="Proteomes" id="UP000001039"/>
    </source>
</evidence>
<protein>
    <recommendedName>
        <fullName evidence="3">Phage protein</fullName>
    </recommendedName>
</protein>
<sequence>MSLIYRMRGLDRFLRSVERKQKSVRIAVDKELSKSAARIERQAKILAPVDTGWLRAQIYSEQQRLLHYRVVSPALYSIYLELGTRKMEAQSFLDPALRKEWPVLMANIKKMFKR</sequence>
<evidence type="ECO:0008006" key="3">
    <source>
        <dbReference type="Google" id="ProtNLM"/>
    </source>
</evidence>
<organism evidence="1 2">
    <name type="scientific">Streptococcus pyogenes serotype M49 (strain NZ131)</name>
    <dbReference type="NCBI Taxonomy" id="471876"/>
    <lineage>
        <taxon>Bacteria</taxon>
        <taxon>Bacillati</taxon>
        <taxon>Bacillota</taxon>
        <taxon>Bacilli</taxon>
        <taxon>Lactobacillales</taxon>
        <taxon>Streptococcaceae</taxon>
        <taxon>Streptococcus</taxon>
    </lineage>
</organism>
<dbReference type="AlphaFoldDB" id="A0A0H3BWZ7"/>